<organism evidence="2 3">
    <name type="scientific">Naumovozyma castellii</name>
    <name type="common">Yeast</name>
    <name type="synonym">Saccharomyces castellii</name>
    <dbReference type="NCBI Taxonomy" id="27288"/>
    <lineage>
        <taxon>Eukaryota</taxon>
        <taxon>Fungi</taxon>
        <taxon>Dikarya</taxon>
        <taxon>Ascomycota</taxon>
        <taxon>Saccharomycotina</taxon>
        <taxon>Saccharomycetes</taxon>
        <taxon>Saccharomycetales</taxon>
        <taxon>Saccharomycetaceae</taxon>
        <taxon>Naumovozyma</taxon>
    </lineage>
</organism>
<gene>
    <name evidence="2" type="primary">NCAS0D01850</name>
    <name evidence="2" type="ordered locus">NCAS_0D01850</name>
</gene>
<evidence type="ECO:0000313" key="3">
    <source>
        <dbReference type="Proteomes" id="UP000001640"/>
    </source>
</evidence>
<dbReference type="STRING" id="1064592.G0VDX6"/>
<dbReference type="InterPro" id="IPR002737">
    <property type="entry name" value="MEMO1_fam"/>
</dbReference>
<sequence length="331" mass="37873">MSIRPATHAGSWYSKNATDLSHQLQTYLTSTKKPIVSNARVIISPHAGYRYCGHTMAYSFASLALTKKVKRVFILGPSHHIYFKNEVFVSGFDAIETPLGEFKVDKDVCKKLVKAKHGKKLFAFMNQDVDMDEHSLEMQFSMLAQTLKWRDIELEQVKVIPMMVSHNSTEVDMEVGEELAKYLVDPENLFILSSDFCHWGRRFEYTGYVGSEGELKEAMEEETEIEMLTARSKLKHHQVPIWKSIEILDRAAMHTLSESTNENRYKAWKRYLEITGNTICGERPIGVILAALSYLPKDEKVTFEWPNYSQSSQVQNLDESSVSYSSGYVTL</sequence>
<dbReference type="PANTHER" id="PTHR11060:SF0">
    <property type="entry name" value="PROTEIN MEMO1"/>
    <property type="match status" value="1"/>
</dbReference>
<dbReference type="Pfam" id="PF01875">
    <property type="entry name" value="Memo"/>
    <property type="match status" value="1"/>
</dbReference>
<protein>
    <recommendedName>
        <fullName evidence="4">MEMO1 family protein</fullName>
    </recommendedName>
</protein>
<dbReference type="eggNOG" id="KOG3086">
    <property type="taxonomic scope" value="Eukaryota"/>
</dbReference>
<dbReference type="NCBIfam" id="TIGR04336">
    <property type="entry name" value="AmmeMemoSam_B"/>
    <property type="match status" value="1"/>
</dbReference>
<dbReference type="EMBL" id="HE576755">
    <property type="protein sequence ID" value="CCC69766.1"/>
    <property type="molecule type" value="Genomic_DNA"/>
</dbReference>
<dbReference type="CDD" id="cd07361">
    <property type="entry name" value="MEMO_like"/>
    <property type="match status" value="1"/>
</dbReference>
<dbReference type="OrthoDB" id="417112at2759"/>
<dbReference type="Gene3D" id="3.40.830.10">
    <property type="entry name" value="LigB-like"/>
    <property type="match status" value="1"/>
</dbReference>
<dbReference type="RefSeq" id="XP_003676128.1">
    <property type="nucleotide sequence ID" value="XM_003676080.1"/>
</dbReference>
<evidence type="ECO:0008006" key="4">
    <source>
        <dbReference type="Google" id="ProtNLM"/>
    </source>
</evidence>
<name>G0VDX6_NAUCA</name>
<reference key="2">
    <citation type="submission" date="2011-08" db="EMBL/GenBank/DDBJ databases">
        <title>Genome sequence of Naumovozyma castellii.</title>
        <authorList>
            <person name="Gordon J.L."/>
            <person name="Armisen D."/>
            <person name="Proux-Wera E."/>
            <person name="OhEigeartaigh S.S."/>
            <person name="Byrne K.P."/>
            <person name="Wolfe K.H."/>
        </authorList>
    </citation>
    <scope>NUCLEOTIDE SEQUENCE</scope>
    <source>
        <strain>Type strain:CBS 4309</strain>
    </source>
</reference>
<dbReference type="HOGENOM" id="CLU_038085_0_1_1"/>
<comment type="similarity">
    <text evidence="1">Belongs to the MEMO1 family.</text>
</comment>
<dbReference type="KEGG" id="ncs:NCAS_0D01850"/>
<dbReference type="GO" id="GO:0005634">
    <property type="term" value="C:nucleus"/>
    <property type="evidence" value="ECO:0007669"/>
    <property type="project" value="EnsemblFungi"/>
</dbReference>
<proteinExistence type="inferred from homology"/>
<keyword evidence="3" id="KW-1185">Reference proteome</keyword>
<reference evidence="2 3" key="1">
    <citation type="journal article" date="2011" name="Proc. Natl. Acad. Sci. U.S.A.">
        <title>Evolutionary erosion of yeast sex chromosomes by mating-type switching accidents.</title>
        <authorList>
            <person name="Gordon J.L."/>
            <person name="Armisen D."/>
            <person name="Proux-Wera E."/>
            <person name="Oheigeartaigh S.S."/>
            <person name="Byrne K.P."/>
            <person name="Wolfe K.H."/>
        </authorList>
    </citation>
    <scope>NUCLEOTIDE SEQUENCE [LARGE SCALE GENOMIC DNA]</scope>
    <source>
        <strain evidence="3">ATCC 76901 / BCRC 22586 / CBS 4309 / NBRC 1992 / NRRL Y-12630</strain>
    </source>
</reference>
<dbReference type="Proteomes" id="UP000001640">
    <property type="component" value="Chromosome 4"/>
</dbReference>
<dbReference type="OMA" id="MHLPYIH"/>
<dbReference type="AlphaFoldDB" id="G0VDX6"/>
<evidence type="ECO:0000313" key="2">
    <source>
        <dbReference type="EMBL" id="CCC69766.1"/>
    </source>
</evidence>
<accession>G0VDX6</accession>
<dbReference type="HAMAP" id="MF_00055">
    <property type="entry name" value="MEMO1"/>
    <property type="match status" value="1"/>
</dbReference>
<dbReference type="GO" id="GO:0005737">
    <property type="term" value="C:cytoplasm"/>
    <property type="evidence" value="ECO:0007669"/>
    <property type="project" value="EnsemblFungi"/>
</dbReference>
<dbReference type="InParanoid" id="G0VDX6"/>
<dbReference type="FunCoup" id="G0VDX6">
    <property type="interactions" value="549"/>
</dbReference>
<dbReference type="PANTHER" id="PTHR11060">
    <property type="entry name" value="PROTEIN MEMO1"/>
    <property type="match status" value="1"/>
</dbReference>
<dbReference type="GeneID" id="96903373"/>
<evidence type="ECO:0000256" key="1">
    <source>
        <dbReference type="ARBA" id="ARBA00006315"/>
    </source>
</evidence>